<dbReference type="Proteomes" id="UP000053462">
    <property type="component" value="Unassembled WGS sequence"/>
</dbReference>
<name>A0A100Y033_9EURY</name>
<dbReference type="InterPro" id="IPR011011">
    <property type="entry name" value="Znf_FYVE_PHD"/>
</dbReference>
<reference evidence="1 2" key="1">
    <citation type="submission" date="2015-10" db="EMBL/GenBank/DDBJ databases">
        <title>Draft genome sequence of Thermococcus celericrescens strain DSM 17994.</title>
        <authorList>
            <person name="Hong S.-J."/>
            <person name="Park C.-E."/>
            <person name="Shin J.-H."/>
        </authorList>
    </citation>
    <scope>NUCLEOTIDE SEQUENCE [LARGE SCALE GENOMIC DNA]</scope>
    <source>
        <strain evidence="1 2">DSM 17994</strain>
    </source>
</reference>
<evidence type="ECO:0000313" key="2">
    <source>
        <dbReference type="Proteomes" id="UP000053462"/>
    </source>
</evidence>
<protein>
    <submittedName>
        <fullName evidence="1">Uncharacterized protein</fullName>
    </submittedName>
</protein>
<comment type="caution">
    <text evidence="1">The sequence shown here is derived from an EMBL/GenBank/DDBJ whole genome shotgun (WGS) entry which is preliminary data.</text>
</comment>
<dbReference type="EMBL" id="LLYW01000001">
    <property type="protein sequence ID" value="KUH34844.1"/>
    <property type="molecule type" value="Genomic_DNA"/>
</dbReference>
<gene>
    <name evidence="1" type="ORF">APY94_00270</name>
</gene>
<proteinExistence type="predicted"/>
<dbReference type="OrthoDB" id="85337at2157"/>
<dbReference type="STRING" id="227598.APY94_00270"/>
<dbReference type="RefSeq" id="WP_058937743.1">
    <property type="nucleotide sequence ID" value="NZ_LLYW01000001.1"/>
</dbReference>
<sequence length="193" mass="21913">MKLYEPITLAMPIAKRIGELILEKGRLPEGDEIREFMREFGLEESCLDRGMAIYRTKFLVVLAFPRRENVVIDVISSSGELSDALEVIAYRDRELGAFVVEILPANDLEYEGNIGIEPIIIDEKTLEPESNPVLGHFEEDSEGLFLVIDRETYSRWRENGDPHTCPICGGELAWKGEKAYCRDCGYGVRVVKK</sequence>
<accession>A0A100Y033</accession>
<organism evidence="1 2">
    <name type="scientific">Thermococcus celericrescens</name>
    <dbReference type="NCBI Taxonomy" id="227598"/>
    <lineage>
        <taxon>Archaea</taxon>
        <taxon>Methanobacteriati</taxon>
        <taxon>Methanobacteriota</taxon>
        <taxon>Thermococci</taxon>
        <taxon>Thermococcales</taxon>
        <taxon>Thermococcaceae</taxon>
        <taxon>Thermococcus</taxon>
    </lineage>
</organism>
<keyword evidence="2" id="KW-1185">Reference proteome</keyword>
<dbReference type="AlphaFoldDB" id="A0A100Y033"/>
<evidence type="ECO:0000313" key="1">
    <source>
        <dbReference type="EMBL" id="KUH34844.1"/>
    </source>
</evidence>
<dbReference type="SUPFAM" id="SSF57903">
    <property type="entry name" value="FYVE/PHD zinc finger"/>
    <property type="match status" value="1"/>
</dbReference>